<keyword evidence="4 13" id="KW-0963">Cytoplasm</keyword>
<feature type="binding site" evidence="13">
    <location>
        <position position="296"/>
    </location>
    <ligand>
        <name>K(+)</name>
        <dbReference type="ChEBI" id="CHEBI:29103"/>
    </ligand>
</feature>
<comment type="similarity">
    <text evidence="13">Belongs to the carbohydrate kinase PfkB family. Ribokinase subfamily.</text>
</comment>
<dbReference type="GO" id="GO:0005524">
    <property type="term" value="F:ATP binding"/>
    <property type="evidence" value="ECO:0007669"/>
    <property type="project" value="UniProtKB-UniRule"/>
</dbReference>
<comment type="catalytic activity">
    <reaction evidence="13">
        <text>D-ribose + ATP = D-ribose 5-phosphate + ADP + H(+)</text>
        <dbReference type="Rhea" id="RHEA:13697"/>
        <dbReference type="ChEBI" id="CHEBI:15378"/>
        <dbReference type="ChEBI" id="CHEBI:30616"/>
        <dbReference type="ChEBI" id="CHEBI:47013"/>
        <dbReference type="ChEBI" id="CHEBI:78346"/>
        <dbReference type="ChEBI" id="CHEBI:456216"/>
        <dbReference type="EC" id="2.7.1.15"/>
    </reaction>
</comment>
<reference evidence="15 16" key="1">
    <citation type="submission" date="2023-11" db="EMBL/GenBank/DDBJ databases">
        <title>Halocaridina rubra genome assembly.</title>
        <authorList>
            <person name="Smith C."/>
        </authorList>
    </citation>
    <scope>NUCLEOTIDE SEQUENCE [LARGE SCALE GENOMIC DNA]</scope>
    <source>
        <strain evidence="15">EP-1</strain>
        <tissue evidence="15">Whole</tissue>
    </source>
</reference>
<evidence type="ECO:0000256" key="7">
    <source>
        <dbReference type="ARBA" id="ARBA00022741"/>
    </source>
</evidence>
<accession>A0AAN8WQG4</accession>
<dbReference type="HAMAP" id="MF_01987">
    <property type="entry name" value="Ribokinase"/>
    <property type="match status" value="1"/>
</dbReference>
<keyword evidence="5 13" id="KW-0808">Transferase</keyword>
<feature type="active site" description="Proton acceptor" evidence="13">
    <location>
        <position position="255"/>
    </location>
</feature>
<keyword evidence="13" id="KW-0539">Nucleus</keyword>
<keyword evidence="11 13" id="KW-0630">Potassium</keyword>
<comment type="activity regulation">
    <text evidence="13">Activated by a monovalent cation that binds near, but not in, the active site. The most likely occupant of the site in vivo is potassium. Ion binding induces a conformational change that may alter substrate affinity.</text>
</comment>
<feature type="binding site" evidence="13">
    <location>
        <position position="187"/>
    </location>
    <ligand>
        <name>ATP</name>
        <dbReference type="ChEBI" id="CHEBI:30616"/>
    </ligand>
</feature>
<feature type="binding site" evidence="13">
    <location>
        <position position="292"/>
    </location>
    <ligand>
        <name>K(+)</name>
        <dbReference type="ChEBI" id="CHEBI:29103"/>
    </ligand>
</feature>
<feature type="domain" description="Carbohydrate kinase PfkB" evidence="14">
    <location>
        <begin position="4"/>
        <end position="299"/>
    </location>
</feature>
<comment type="similarity">
    <text evidence="1">Belongs to the carbohydrate kinase pfkB family.</text>
</comment>
<comment type="function">
    <text evidence="13">Catalyzes the phosphorylation of ribose at O-5 in a reaction requiring ATP and magnesium. The resulting D-ribose-5-phosphate can then be used either for sythesis of nucleotides, histidine, and tryptophan, or as a component of the pentose phosphate pathway.</text>
</comment>
<dbReference type="GO" id="GO:0005634">
    <property type="term" value="C:nucleus"/>
    <property type="evidence" value="ECO:0007669"/>
    <property type="project" value="UniProtKB-SubCell"/>
</dbReference>
<feature type="binding site" evidence="13">
    <location>
        <position position="255"/>
    </location>
    <ligand>
        <name>substrate</name>
    </ligand>
</feature>
<organism evidence="15 16">
    <name type="scientific">Halocaridina rubra</name>
    <name type="common">Hawaiian red shrimp</name>
    <dbReference type="NCBI Taxonomy" id="373956"/>
    <lineage>
        <taxon>Eukaryota</taxon>
        <taxon>Metazoa</taxon>
        <taxon>Ecdysozoa</taxon>
        <taxon>Arthropoda</taxon>
        <taxon>Crustacea</taxon>
        <taxon>Multicrustacea</taxon>
        <taxon>Malacostraca</taxon>
        <taxon>Eumalacostraca</taxon>
        <taxon>Eucarida</taxon>
        <taxon>Decapoda</taxon>
        <taxon>Pleocyemata</taxon>
        <taxon>Caridea</taxon>
        <taxon>Atyoidea</taxon>
        <taxon>Atyidae</taxon>
        <taxon>Halocaridina</taxon>
    </lineage>
</organism>
<keyword evidence="12 13" id="KW-0119">Carbohydrate metabolism</keyword>
<keyword evidence="7 13" id="KW-0547">Nucleotide-binding</keyword>
<name>A0AAN8WQG4_HALRR</name>
<dbReference type="GO" id="GO:0019303">
    <property type="term" value="P:D-ribose catabolic process"/>
    <property type="evidence" value="ECO:0007669"/>
    <property type="project" value="UniProtKB-UniRule"/>
</dbReference>
<dbReference type="InterPro" id="IPR002173">
    <property type="entry name" value="Carboh/pur_kinase_PfkB_CS"/>
</dbReference>
<dbReference type="EMBL" id="JAXCGZ010015363">
    <property type="protein sequence ID" value="KAK7070441.1"/>
    <property type="molecule type" value="Genomic_DNA"/>
</dbReference>
<proteinExistence type="inferred from homology"/>
<dbReference type="GO" id="GO:0046872">
    <property type="term" value="F:metal ion binding"/>
    <property type="evidence" value="ECO:0007669"/>
    <property type="project" value="UniProtKB-KW"/>
</dbReference>
<evidence type="ECO:0000256" key="6">
    <source>
        <dbReference type="ARBA" id="ARBA00022723"/>
    </source>
</evidence>
<protein>
    <recommendedName>
        <fullName evidence="3 13">Ribokinase</fullName>
        <shortName evidence="13">RK</shortName>
        <ecNumber evidence="2 13">2.7.1.15</ecNumber>
    </recommendedName>
</protein>
<dbReference type="AlphaFoldDB" id="A0AAN8WQG4"/>
<feature type="binding site" evidence="13">
    <location>
        <begin position="13"/>
        <end position="15"/>
    </location>
    <ligand>
        <name>substrate</name>
    </ligand>
</feature>
<feature type="binding site" evidence="13">
    <location>
        <position position="251"/>
    </location>
    <ligand>
        <name>K(+)</name>
        <dbReference type="ChEBI" id="CHEBI:29103"/>
    </ligand>
</feature>
<dbReference type="SUPFAM" id="SSF53613">
    <property type="entry name" value="Ribokinase-like"/>
    <property type="match status" value="1"/>
</dbReference>
<feature type="binding site" evidence="13">
    <location>
        <position position="290"/>
    </location>
    <ligand>
        <name>K(+)</name>
        <dbReference type="ChEBI" id="CHEBI:29103"/>
    </ligand>
</feature>
<evidence type="ECO:0000256" key="3">
    <source>
        <dbReference type="ARBA" id="ARBA00016943"/>
    </source>
</evidence>
<sequence>MASSKVVVVGSCMTDLISYTPRLPKPGETLHGHKFNIGFGGKGANQCIAATRLGAAATMVAMVGDDSFGHNYLENFKDNGVDTKYVGVSKEAATGVAPIAVDDSGENCIIIVAGANLKMSVEDVAKAEEAIMHASVVVCQGEITMEATLAALKLARKYKVLTLMNAAPANADLDPEIIKSSDIFCVNENEAEVLTGIEVKSIEEAKLASEKLMGLGCSSVIITLGGAGALYSNKEGHKHIAAEKVSPVDTTGAGDAFVGALAYFLAYYPHIGMEEMLRRSCKVATVSVQAPGTQSSYPKRESLPSELFL</sequence>
<dbReference type="EC" id="2.7.1.15" evidence="2 13"/>
<dbReference type="InterPro" id="IPR011611">
    <property type="entry name" value="PfkB_dom"/>
</dbReference>
<dbReference type="NCBIfam" id="TIGR02152">
    <property type="entry name" value="D_ribokin_bact"/>
    <property type="match status" value="1"/>
</dbReference>
<keyword evidence="9 13" id="KW-0067">ATP-binding</keyword>
<dbReference type="PANTHER" id="PTHR10584:SF166">
    <property type="entry name" value="RIBOKINASE"/>
    <property type="match status" value="1"/>
</dbReference>
<comment type="caution">
    <text evidence="13">Lacks conserved residue(s) required for the propagation of feature annotation.</text>
</comment>
<dbReference type="GO" id="GO:0004747">
    <property type="term" value="F:ribokinase activity"/>
    <property type="evidence" value="ECO:0007669"/>
    <property type="project" value="UniProtKB-UniRule"/>
</dbReference>
<evidence type="ECO:0000256" key="9">
    <source>
        <dbReference type="ARBA" id="ARBA00022840"/>
    </source>
</evidence>
<comment type="pathway">
    <text evidence="13">Carbohydrate metabolism; D-ribose degradation; D-ribose 5-phosphate from beta-D-ribopyranose: step 2/2.</text>
</comment>
<evidence type="ECO:0000256" key="11">
    <source>
        <dbReference type="ARBA" id="ARBA00022958"/>
    </source>
</evidence>
<comment type="caution">
    <text evidence="15">The sequence shown here is derived from an EMBL/GenBank/DDBJ whole genome shotgun (WGS) entry which is preliminary data.</text>
</comment>
<dbReference type="PROSITE" id="PS00584">
    <property type="entry name" value="PFKB_KINASES_2"/>
    <property type="match status" value="1"/>
</dbReference>
<dbReference type="InterPro" id="IPR029056">
    <property type="entry name" value="Ribokinase-like"/>
</dbReference>
<evidence type="ECO:0000256" key="10">
    <source>
        <dbReference type="ARBA" id="ARBA00022842"/>
    </source>
</evidence>
<feature type="binding site" evidence="13">
    <location>
        <position position="249"/>
    </location>
    <ligand>
        <name>K(+)</name>
        <dbReference type="ChEBI" id="CHEBI:29103"/>
    </ligand>
</feature>
<dbReference type="PANTHER" id="PTHR10584">
    <property type="entry name" value="SUGAR KINASE"/>
    <property type="match status" value="1"/>
</dbReference>
<keyword evidence="16" id="KW-1185">Reference proteome</keyword>
<dbReference type="GO" id="GO:0005829">
    <property type="term" value="C:cytosol"/>
    <property type="evidence" value="ECO:0007669"/>
    <property type="project" value="TreeGrafter"/>
</dbReference>
<evidence type="ECO:0000256" key="13">
    <source>
        <dbReference type="HAMAP-Rule" id="MF_03215"/>
    </source>
</evidence>
<dbReference type="Gene3D" id="3.40.1190.20">
    <property type="match status" value="1"/>
</dbReference>
<dbReference type="InterPro" id="IPR002139">
    <property type="entry name" value="Ribo/fructo_kinase"/>
</dbReference>
<evidence type="ECO:0000256" key="1">
    <source>
        <dbReference type="ARBA" id="ARBA00005380"/>
    </source>
</evidence>
<gene>
    <name evidence="15" type="ORF">SK128_007711</name>
</gene>
<evidence type="ECO:0000256" key="2">
    <source>
        <dbReference type="ARBA" id="ARBA00012035"/>
    </source>
</evidence>
<dbReference type="CDD" id="cd01174">
    <property type="entry name" value="ribokinase"/>
    <property type="match status" value="1"/>
</dbReference>
<keyword evidence="8 13" id="KW-0418">Kinase</keyword>
<dbReference type="Pfam" id="PF00294">
    <property type="entry name" value="PfkB"/>
    <property type="match status" value="1"/>
</dbReference>
<evidence type="ECO:0000256" key="5">
    <source>
        <dbReference type="ARBA" id="ARBA00022679"/>
    </source>
</evidence>
<evidence type="ECO:0000259" key="14">
    <source>
        <dbReference type="Pfam" id="PF00294"/>
    </source>
</evidence>
<evidence type="ECO:0000256" key="8">
    <source>
        <dbReference type="ARBA" id="ARBA00022777"/>
    </source>
</evidence>
<evidence type="ECO:0000313" key="16">
    <source>
        <dbReference type="Proteomes" id="UP001381693"/>
    </source>
</evidence>
<feature type="binding site" evidence="13">
    <location>
        <position position="142"/>
    </location>
    <ligand>
        <name>substrate</name>
    </ligand>
</feature>
<feature type="binding site" evidence="13">
    <location>
        <begin position="254"/>
        <end position="255"/>
    </location>
    <ligand>
        <name>ATP</name>
        <dbReference type="ChEBI" id="CHEBI:30616"/>
    </ligand>
</feature>
<keyword evidence="10 13" id="KW-0460">Magnesium</keyword>
<evidence type="ECO:0000256" key="12">
    <source>
        <dbReference type="ARBA" id="ARBA00023277"/>
    </source>
</evidence>
<keyword evidence="6 13" id="KW-0479">Metal-binding</keyword>
<comment type="cofactor">
    <cofactor evidence="13">
        <name>Mg(2+)</name>
        <dbReference type="ChEBI" id="CHEBI:18420"/>
    </cofactor>
    <text evidence="13">Requires a divalent cation, most likely magnesium in vivo, as an electrophilic catalyst to aid phosphoryl group transfer. It is the chelate of the metal and the nucleotide that is the actual substrate.</text>
</comment>
<dbReference type="PRINTS" id="PR00990">
    <property type="entry name" value="RIBOKINASE"/>
</dbReference>
<comment type="subcellular location">
    <subcellularLocation>
        <location evidence="13">Cytoplasm</location>
    </subcellularLocation>
    <subcellularLocation>
        <location evidence="13">Nucleus</location>
    </subcellularLocation>
</comment>
<dbReference type="InterPro" id="IPR011877">
    <property type="entry name" value="Ribokinase"/>
</dbReference>
<feature type="binding site" evidence="13">
    <location>
        <begin position="41"/>
        <end position="45"/>
    </location>
    <ligand>
        <name>substrate</name>
    </ligand>
</feature>
<feature type="binding site" evidence="13">
    <location>
        <begin position="223"/>
        <end position="228"/>
    </location>
    <ligand>
        <name>ATP</name>
        <dbReference type="ChEBI" id="CHEBI:30616"/>
    </ligand>
</feature>
<comment type="subunit">
    <text evidence="13">Homodimer.</text>
</comment>
<dbReference type="Proteomes" id="UP001381693">
    <property type="component" value="Unassembled WGS sequence"/>
</dbReference>
<evidence type="ECO:0000256" key="4">
    <source>
        <dbReference type="ARBA" id="ARBA00022490"/>
    </source>
</evidence>
<feature type="binding site" evidence="13">
    <location>
        <position position="287"/>
    </location>
    <ligand>
        <name>K(+)</name>
        <dbReference type="ChEBI" id="CHEBI:29103"/>
    </ligand>
</feature>
<evidence type="ECO:0000313" key="15">
    <source>
        <dbReference type="EMBL" id="KAK7070441.1"/>
    </source>
</evidence>
<dbReference type="FunFam" id="3.40.1190.20:FF:000010">
    <property type="entry name" value="Ribokinase"/>
    <property type="match status" value="1"/>
</dbReference>